<name>A0A2N1IQY6_9PSED</name>
<dbReference type="RefSeq" id="WP_101196356.1">
    <property type="nucleotide sequence ID" value="NZ_PJCG01000022.1"/>
</dbReference>
<proteinExistence type="inferred from homology"/>
<dbReference type="PANTHER" id="PTHR30386">
    <property type="entry name" value="MEMBRANE FUSION SUBUNIT OF EMRAB-TOLC MULTIDRUG EFFLUX PUMP"/>
    <property type="match status" value="1"/>
</dbReference>
<evidence type="ECO:0000256" key="9">
    <source>
        <dbReference type="RuleBase" id="RU365093"/>
    </source>
</evidence>
<evidence type="ECO:0000256" key="2">
    <source>
        <dbReference type="ARBA" id="ARBA00009477"/>
    </source>
</evidence>
<organism evidence="13 14">
    <name type="scientific">Pseudomonas monteilii</name>
    <dbReference type="NCBI Taxonomy" id="76759"/>
    <lineage>
        <taxon>Bacteria</taxon>
        <taxon>Pseudomonadati</taxon>
        <taxon>Pseudomonadota</taxon>
        <taxon>Gammaproteobacteria</taxon>
        <taxon>Pseudomonadales</taxon>
        <taxon>Pseudomonadaceae</taxon>
        <taxon>Pseudomonas</taxon>
    </lineage>
</organism>
<evidence type="ECO:0000259" key="12">
    <source>
        <dbReference type="Pfam" id="PF26002"/>
    </source>
</evidence>
<dbReference type="Pfam" id="PF25988">
    <property type="entry name" value="HH_CyaD"/>
    <property type="match status" value="1"/>
</dbReference>
<keyword evidence="3 9" id="KW-0813">Transport</keyword>
<evidence type="ECO:0000256" key="3">
    <source>
        <dbReference type="ARBA" id="ARBA00022448"/>
    </source>
</evidence>
<dbReference type="Proteomes" id="UP000233399">
    <property type="component" value="Unassembled WGS sequence"/>
</dbReference>
<gene>
    <name evidence="13" type="ORF">CXB65_13935</name>
</gene>
<keyword evidence="7" id="KW-1133">Transmembrane helix</keyword>
<keyword evidence="10" id="KW-0175">Coiled coil</keyword>
<feature type="coiled-coil region" evidence="10">
    <location>
        <begin position="255"/>
        <end position="325"/>
    </location>
</feature>
<dbReference type="InterPro" id="IPR050739">
    <property type="entry name" value="MFP"/>
</dbReference>
<dbReference type="PRINTS" id="PR01490">
    <property type="entry name" value="RTXTOXIND"/>
</dbReference>
<dbReference type="GO" id="GO:0015031">
    <property type="term" value="P:protein transport"/>
    <property type="evidence" value="ECO:0007669"/>
    <property type="project" value="InterPro"/>
</dbReference>
<evidence type="ECO:0000256" key="10">
    <source>
        <dbReference type="SAM" id="Coils"/>
    </source>
</evidence>
<sequence>MSVAFKDLAERYRDAWITAWRKRRSMDGPVREPDELAFLPAALSLQETPVHPLPRYLQWSLLMFIGLALAWACIGEIDVIASAEGKIVPSGRSKLIQASEVAVVQSIHVVDGQPVRKGDVLVELEGQLTEADIKRLGSELLAAQIDQARASTLLSALDSDVAPASLAPLIPQATAAQQAGAQRWLEGQYLELQATLEQADAEIGQRAAEIRSAQGRADALRQLLVITRQLTADYKLLFSESAVAKHTYLEKEQARLEQERELALQRSRIDELNAARLAAQHRRSGAIAQLRRAMLDLHGEAQRRIATLEQELNKAEQRHRLKVLTSPVDGTVQQLAIHTQGGVVTPAQTLMVIVPTGEPVEVEVKVENKDIGFVYPGQPVEVKVETFTFTQYGVVPGVVESISDDAIEDEKRGLVYSARVRLGKEIMRVGKQDVPLTAGMSVRAEVITDKRKVISYFLRPLRRHVQESLTER</sequence>
<dbReference type="Gene3D" id="2.40.30.170">
    <property type="match status" value="1"/>
</dbReference>
<evidence type="ECO:0000256" key="5">
    <source>
        <dbReference type="ARBA" id="ARBA00022519"/>
    </source>
</evidence>
<dbReference type="InterPro" id="IPR059040">
    <property type="entry name" value="HH_CyaD-like"/>
</dbReference>
<keyword evidence="4 9" id="KW-1003">Cell membrane</keyword>
<feature type="domain" description="AprE-like beta-barrel" evidence="12">
    <location>
        <begin position="362"/>
        <end position="448"/>
    </location>
</feature>
<comment type="subcellular location">
    <subcellularLocation>
        <location evidence="1 9">Cell inner membrane</location>
        <topology evidence="1 9">Single-pass membrane protein</topology>
    </subcellularLocation>
</comment>
<keyword evidence="6" id="KW-0812">Transmembrane</keyword>
<evidence type="ECO:0000256" key="7">
    <source>
        <dbReference type="ARBA" id="ARBA00022989"/>
    </source>
</evidence>
<dbReference type="NCBIfam" id="TIGR01843">
    <property type="entry name" value="type_I_hlyD"/>
    <property type="match status" value="1"/>
</dbReference>
<dbReference type="Pfam" id="PF26002">
    <property type="entry name" value="Beta-barrel_AprE"/>
    <property type="match status" value="1"/>
</dbReference>
<dbReference type="AlphaFoldDB" id="A0A2N1IQY6"/>
<dbReference type="PANTHER" id="PTHR30386:SF27">
    <property type="entry name" value="MEMBRANE FUSION PROTEIN (MFP) FAMILY PROTEIN"/>
    <property type="match status" value="1"/>
</dbReference>
<dbReference type="EMBL" id="PJCG01000022">
    <property type="protein sequence ID" value="PKI21978.1"/>
    <property type="molecule type" value="Genomic_DNA"/>
</dbReference>
<comment type="similarity">
    <text evidence="2 9">Belongs to the membrane fusion protein (MFP) (TC 8.A.1) family.</text>
</comment>
<evidence type="ECO:0000256" key="6">
    <source>
        <dbReference type="ARBA" id="ARBA00022692"/>
    </source>
</evidence>
<protein>
    <recommendedName>
        <fullName evidence="9">Membrane fusion protein (MFP) family protein</fullName>
    </recommendedName>
</protein>
<evidence type="ECO:0000259" key="11">
    <source>
        <dbReference type="Pfam" id="PF25988"/>
    </source>
</evidence>
<evidence type="ECO:0000256" key="8">
    <source>
        <dbReference type="ARBA" id="ARBA00023136"/>
    </source>
</evidence>
<keyword evidence="5 9" id="KW-0997">Cell inner membrane</keyword>
<dbReference type="InterPro" id="IPR058982">
    <property type="entry name" value="Beta-barrel_AprE"/>
</dbReference>
<evidence type="ECO:0000256" key="1">
    <source>
        <dbReference type="ARBA" id="ARBA00004377"/>
    </source>
</evidence>
<accession>A0A2N1IQY6</accession>
<dbReference type="InterPro" id="IPR010129">
    <property type="entry name" value="T1SS_HlyD"/>
</dbReference>
<reference evidence="13 14" key="1">
    <citation type="submission" date="2017-12" db="EMBL/GenBank/DDBJ databases">
        <title>Isolation and characterization of an aerobic denitrifying Pseudomonas monteilii CY06 from aquaculture ponds.</title>
        <authorList>
            <person name="Ma Q."/>
            <person name="Cai Y."/>
            <person name="He Z."/>
        </authorList>
    </citation>
    <scope>NUCLEOTIDE SEQUENCE [LARGE SCALE GENOMIC DNA]</scope>
    <source>
        <strain evidence="13 14">CY06</strain>
    </source>
</reference>
<feature type="domain" description="CyaD-like alpha-helical hairpin" evidence="11">
    <location>
        <begin position="127"/>
        <end position="321"/>
    </location>
</feature>
<evidence type="ECO:0000313" key="14">
    <source>
        <dbReference type="Proteomes" id="UP000233399"/>
    </source>
</evidence>
<keyword evidence="8" id="KW-0472">Membrane</keyword>
<evidence type="ECO:0000313" key="13">
    <source>
        <dbReference type="EMBL" id="PKI21978.1"/>
    </source>
</evidence>
<dbReference type="GO" id="GO:0005886">
    <property type="term" value="C:plasma membrane"/>
    <property type="evidence" value="ECO:0007669"/>
    <property type="project" value="UniProtKB-SubCell"/>
</dbReference>
<comment type="caution">
    <text evidence="13">The sequence shown here is derived from an EMBL/GenBank/DDBJ whole genome shotgun (WGS) entry which is preliminary data.</text>
</comment>
<evidence type="ECO:0000256" key="4">
    <source>
        <dbReference type="ARBA" id="ARBA00022475"/>
    </source>
</evidence>